<reference evidence="16 17" key="1">
    <citation type="submission" date="2024-09" db="EMBL/GenBank/DDBJ databases">
        <authorList>
            <person name="Zhang Z.-H."/>
        </authorList>
    </citation>
    <scope>NUCLEOTIDE SEQUENCE [LARGE SCALE GENOMIC DNA]</scope>
    <source>
        <strain evidence="16 17">HHTR114</strain>
    </source>
</reference>
<feature type="signal peptide" evidence="13">
    <location>
        <begin position="1"/>
        <end position="23"/>
    </location>
</feature>
<dbReference type="Gene3D" id="2.40.170.20">
    <property type="entry name" value="TonB-dependent receptor, beta-barrel domain"/>
    <property type="match status" value="1"/>
</dbReference>
<evidence type="ECO:0000256" key="11">
    <source>
        <dbReference type="PROSITE-ProRule" id="PRU01360"/>
    </source>
</evidence>
<keyword evidence="7" id="KW-0406">Ion transport</keyword>
<dbReference type="RefSeq" id="WP_379880952.1">
    <property type="nucleotide sequence ID" value="NZ_JBHPON010000003.1"/>
</dbReference>
<evidence type="ECO:0000256" key="12">
    <source>
        <dbReference type="RuleBase" id="RU003357"/>
    </source>
</evidence>
<evidence type="ECO:0000256" key="10">
    <source>
        <dbReference type="ARBA" id="ARBA00023237"/>
    </source>
</evidence>
<gene>
    <name evidence="16" type="ORF">ACFMB1_19035</name>
</gene>
<evidence type="ECO:0000313" key="17">
    <source>
        <dbReference type="Proteomes" id="UP001596116"/>
    </source>
</evidence>
<keyword evidence="10 11" id="KW-0998">Cell outer membrane</keyword>
<dbReference type="PANTHER" id="PTHR32552">
    <property type="entry name" value="FERRICHROME IRON RECEPTOR-RELATED"/>
    <property type="match status" value="1"/>
</dbReference>
<accession>A0ABW1L4G9</accession>
<comment type="subcellular location">
    <subcellularLocation>
        <location evidence="1 11">Cell outer membrane</location>
        <topology evidence="1 11">Multi-pass membrane protein</topology>
    </subcellularLocation>
</comment>
<evidence type="ECO:0000256" key="5">
    <source>
        <dbReference type="ARBA" id="ARBA00022692"/>
    </source>
</evidence>
<keyword evidence="3 11" id="KW-1134">Transmembrane beta strand</keyword>
<dbReference type="PANTHER" id="PTHR32552:SF81">
    <property type="entry name" value="TONB-DEPENDENT OUTER MEMBRANE RECEPTOR"/>
    <property type="match status" value="1"/>
</dbReference>
<keyword evidence="17" id="KW-1185">Reference proteome</keyword>
<name>A0ABW1L4G9_9PROT</name>
<evidence type="ECO:0000259" key="15">
    <source>
        <dbReference type="Pfam" id="PF07715"/>
    </source>
</evidence>
<dbReference type="EMBL" id="JBHPON010000003">
    <property type="protein sequence ID" value="MFC6037657.1"/>
    <property type="molecule type" value="Genomic_DNA"/>
</dbReference>
<dbReference type="InterPro" id="IPR039426">
    <property type="entry name" value="TonB-dep_rcpt-like"/>
</dbReference>
<evidence type="ECO:0000256" key="1">
    <source>
        <dbReference type="ARBA" id="ARBA00004571"/>
    </source>
</evidence>
<sequence length="755" mass="81514">MKNALLASASAAAFFVLSASAMAQGTDAASSGDQANDDRIVVTATRREESLQDVPLSVTAFSQDELTEKGIVGYEGLAFETPGAVLNKPTANFNTFSVRGIATNGYQANLQNSVAVYLDELPISANGNSTQLDSTLFDVERVEFLRGPQGTLFGSGSLAGAVRLLTKSPDLDEFDAAALVDFGLTDDDSFRQRYNGMINVPLVEDKLAVRAVGFYRNEEGWVTNIGTGVDNANTLKNWGGRVVVLWEPTDGASLRLMGLHEESKPEDAQLINPALGGGDRETRNSRRPDIYGGNLDSINATVDVDLGFANFTSSSTYSSYNQSFIIDLDATFGGAIPFALDAFAFDKAFVEEARLVSTMDSKLEWVAGLFYYYKRRDVDLFYRSDPAFLMANGMTGLVDEYYQRTFNHAISNELAGFGEVTYRFSDRFWMTGGLRYGKLDVQGFTTGGYTSNYLVNSLFGIPGPLTVTGTAPAVGAVGEESGPSYKFSASFKPVDSVTTYATYSTGFRTPAVNARAGLPSVVDPTDLIIPDGASSDKLKNYEIGLKGVWFDGKLSANLAAYLIDWSNIQVQANRVSDSVQFATNIGKARSKGIEFEVAAFPTEGLSIGLNGSLNDTEITELTPEEAAISGAVLGGELAFPAFQGGAYIKYTTYISPNVRGSFAVNARHVGDFPNQFPNVPGDPTTVTPTYGFTESYQTVNMSLGAEFGEQVKATLYVENLFDDHSIVYRHPEAFADARASTLRPRTIGIRIGYDY</sequence>
<keyword evidence="6" id="KW-0408">Iron</keyword>
<evidence type="ECO:0000259" key="14">
    <source>
        <dbReference type="Pfam" id="PF00593"/>
    </source>
</evidence>
<dbReference type="InterPro" id="IPR000531">
    <property type="entry name" value="Beta-barrel_TonB"/>
</dbReference>
<evidence type="ECO:0000256" key="3">
    <source>
        <dbReference type="ARBA" id="ARBA00022452"/>
    </source>
</evidence>
<evidence type="ECO:0000256" key="7">
    <source>
        <dbReference type="ARBA" id="ARBA00023065"/>
    </source>
</evidence>
<evidence type="ECO:0000256" key="8">
    <source>
        <dbReference type="ARBA" id="ARBA00023077"/>
    </source>
</evidence>
<keyword evidence="16" id="KW-0675">Receptor</keyword>
<dbReference type="Proteomes" id="UP001596116">
    <property type="component" value="Unassembled WGS sequence"/>
</dbReference>
<keyword evidence="13" id="KW-0732">Signal</keyword>
<dbReference type="Pfam" id="PF00593">
    <property type="entry name" value="TonB_dep_Rec_b-barrel"/>
    <property type="match status" value="1"/>
</dbReference>
<dbReference type="InterPro" id="IPR036942">
    <property type="entry name" value="Beta-barrel_TonB_sf"/>
</dbReference>
<protein>
    <submittedName>
        <fullName evidence="16">TonB-dependent receptor</fullName>
    </submittedName>
</protein>
<dbReference type="InterPro" id="IPR012910">
    <property type="entry name" value="Plug_dom"/>
</dbReference>
<dbReference type="SUPFAM" id="SSF56935">
    <property type="entry name" value="Porins"/>
    <property type="match status" value="1"/>
</dbReference>
<keyword evidence="2 11" id="KW-0813">Transport</keyword>
<dbReference type="Pfam" id="PF07715">
    <property type="entry name" value="Plug"/>
    <property type="match status" value="1"/>
</dbReference>
<evidence type="ECO:0000256" key="9">
    <source>
        <dbReference type="ARBA" id="ARBA00023136"/>
    </source>
</evidence>
<organism evidence="16 17">
    <name type="scientific">Hyphococcus aureus</name>
    <dbReference type="NCBI Taxonomy" id="2666033"/>
    <lineage>
        <taxon>Bacteria</taxon>
        <taxon>Pseudomonadati</taxon>
        <taxon>Pseudomonadota</taxon>
        <taxon>Alphaproteobacteria</taxon>
        <taxon>Parvularculales</taxon>
        <taxon>Parvularculaceae</taxon>
        <taxon>Hyphococcus</taxon>
    </lineage>
</organism>
<feature type="domain" description="TonB-dependent receptor-like beta-barrel" evidence="14">
    <location>
        <begin position="280"/>
        <end position="720"/>
    </location>
</feature>
<keyword evidence="9 11" id="KW-0472">Membrane</keyword>
<keyword evidence="5 11" id="KW-0812">Transmembrane</keyword>
<keyword evidence="4" id="KW-0410">Iron transport</keyword>
<feature type="domain" description="TonB-dependent receptor plug" evidence="15">
    <location>
        <begin position="51"/>
        <end position="161"/>
    </location>
</feature>
<evidence type="ECO:0000256" key="2">
    <source>
        <dbReference type="ARBA" id="ARBA00022448"/>
    </source>
</evidence>
<evidence type="ECO:0000313" key="16">
    <source>
        <dbReference type="EMBL" id="MFC6037657.1"/>
    </source>
</evidence>
<evidence type="ECO:0000256" key="6">
    <source>
        <dbReference type="ARBA" id="ARBA00023004"/>
    </source>
</evidence>
<comment type="similarity">
    <text evidence="11 12">Belongs to the TonB-dependent receptor family.</text>
</comment>
<keyword evidence="8 12" id="KW-0798">TonB box</keyword>
<dbReference type="PROSITE" id="PS52016">
    <property type="entry name" value="TONB_DEPENDENT_REC_3"/>
    <property type="match status" value="1"/>
</dbReference>
<evidence type="ECO:0000256" key="13">
    <source>
        <dbReference type="SAM" id="SignalP"/>
    </source>
</evidence>
<comment type="caution">
    <text evidence="16">The sequence shown here is derived from an EMBL/GenBank/DDBJ whole genome shotgun (WGS) entry which is preliminary data.</text>
</comment>
<feature type="chain" id="PRO_5045614426" evidence="13">
    <location>
        <begin position="24"/>
        <end position="755"/>
    </location>
</feature>
<proteinExistence type="inferred from homology"/>
<evidence type="ECO:0000256" key="4">
    <source>
        <dbReference type="ARBA" id="ARBA00022496"/>
    </source>
</evidence>